<dbReference type="AlphaFoldDB" id="A0A2R3IU80"/>
<dbReference type="GO" id="GO:0004315">
    <property type="term" value="F:3-oxoacyl-[acyl-carrier-protein] synthase activity"/>
    <property type="evidence" value="ECO:0007669"/>
    <property type="project" value="UniProtKB-EC"/>
</dbReference>
<keyword evidence="1" id="KW-0012">Acyltransferase</keyword>
<evidence type="ECO:0000313" key="1">
    <source>
        <dbReference type="EMBL" id="AVK05484.1"/>
    </source>
</evidence>
<keyword evidence="2" id="KW-1185">Reference proteome</keyword>
<dbReference type="InterPro" id="IPR016039">
    <property type="entry name" value="Thiolase-like"/>
</dbReference>
<dbReference type="EMBL" id="CP027169">
    <property type="protein sequence ID" value="AVK05484.1"/>
    <property type="molecule type" value="Genomic_DNA"/>
</dbReference>
<evidence type="ECO:0000313" key="2">
    <source>
        <dbReference type="Proteomes" id="UP000238390"/>
    </source>
</evidence>
<proteinExistence type="predicted"/>
<dbReference type="Gene3D" id="3.40.47.10">
    <property type="match status" value="1"/>
</dbReference>
<sequence length="71" mass="7665">MQQALRQAGVEAVAVQYLNAPATLNLETPDADAEGLDLVRGQARRWPMEHALSNGFGCGGVNASVLFRRRV</sequence>
<name>A0A2R3IU80_9PSED</name>
<organism evidence="1 2">
    <name type="scientific">Pseudomonas paraeruginosa</name>
    <dbReference type="NCBI Taxonomy" id="2994495"/>
    <lineage>
        <taxon>Bacteria</taxon>
        <taxon>Pseudomonadati</taxon>
        <taxon>Pseudomonadota</taxon>
        <taxon>Gammaproteobacteria</taxon>
        <taxon>Pseudomonadales</taxon>
        <taxon>Pseudomonadaceae</taxon>
        <taxon>Pseudomonas</taxon>
    </lineage>
</organism>
<accession>A0A2R3IU80</accession>
<protein>
    <submittedName>
        <fullName evidence="1">3-oxoacyl-[acyl-carrier-] synthase 2 domain protein</fullName>
        <ecNumber evidence="1">2.3.1.179</ecNumber>
    </submittedName>
</protein>
<dbReference type="EC" id="2.3.1.179" evidence="1"/>
<dbReference type="Proteomes" id="UP000238390">
    <property type="component" value="Chromosome"/>
</dbReference>
<keyword evidence="1" id="KW-0808">Transferase</keyword>
<reference evidence="1 2" key="1">
    <citation type="submission" date="2018-02" db="EMBL/GenBank/DDBJ databases">
        <title>FDA/CDC Antimicrobial Resistant Isolate Bank Genome Sequencing.</title>
        <authorList>
            <person name="Benahmed F.H."/>
            <person name="Lutgring J.D."/>
            <person name="Yoo B."/>
            <person name="Machado M."/>
            <person name="Brown A."/>
            <person name="McAllister G."/>
            <person name="Perry A."/>
            <person name="Halpin A.L."/>
            <person name="Vavikolanu K."/>
            <person name="Ott S."/>
            <person name="Zhao X."/>
            <person name="Tallon L.J."/>
            <person name="Sadzewicz L."/>
            <person name="Aluvathingal J."/>
            <person name="Nadendla S."/>
            <person name="Voskania-kordi A."/>
            <person name="Simonyan V."/>
            <person name="Patel J."/>
            <person name="Shawar R.M."/>
        </authorList>
    </citation>
    <scope>NUCLEOTIDE SEQUENCE [LARGE SCALE GENOMIC DNA]</scope>
    <source>
        <strain evidence="1 2">AR_0356</strain>
    </source>
</reference>
<dbReference type="SUPFAM" id="SSF53901">
    <property type="entry name" value="Thiolase-like"/>
    <property type="match status" value="1"/>
</dbReference>
<gene>
    <name evidence="1" type="ORF">CSB93_5317</name>
</gene>